<organism evidence="1 2">
    <name type="scientific">Microcystis aeruginosa TAIHU98</name>
    <dbReference type="NCBI Taxonomy" id="1134457"/>
    <lineage>
        <taxon>Bacteria</taxon>
        <taxon>Bacillati</taxon>
        <taxon>Cyanobacteriota</taxon>
        <taxon>Cyanophyceae</taxon>
        <taxon>Oscillatoriophycideae</taxon>
        <taxon>Chroococcales</taxon>
        <taxon>Microcystaceae</taxon>
        <taxon>Microcystis</taxon>
    </lineage>
</organism>
<dbReference type="Proteomes" id="UP000010932">
    <property type="component" value="Unassembled WGS sequence"/>
</dbReference>
<gene>
    <name evidence="1" type="ORF">O53_1437</name>
</gene>
<reference evidence="1 2" key="1">
    <citation type="journal article" date="2013" name="Genome Announc.">
        <title>Whole-Genome Sequence of Microcystis aeruginosa TAIHU98, a Nontoxic Bloom-Forming Strain Isolated from Taihu Lake, China.</title>
        <authorList>
            <person name="Yang C."/>
            <person name="Zhang W."/>
            <person name="Ren M."/>
            <person name="Song L."/>
            <person name="Li T."/>
            <person name="Zhao J."/>
        </authorList>
    </citation>
    <scope>NUCLEOTIDE SEQUENCE [LARGE SCALE GENOMIC DNA]</scope>
    <source>
        <strain evidence="1 2">TAIHU98</strain>
    </source>
</reference>
<sequence>MSKPLYLGFAAKSLLVGLGVSSRPSGVGSREFQALLPCFFVPVYLLKKE</sequence>
<evidence type="ECO:0000313" key="1">
    <source>
        <dbReference type="EMBL" id="ELP56827.1"/>
    </source>
</evidence>
<dbReference type="EMBL" id="ANKQ01000001">
    <property type="protein sequence ID" value="ELP56827.1"/>
    <property type="molecule type" value="Genomic_DNA"/>
</dbReference>
<name>L7EEV9_MICAE</name>
<protein>
    <submittedName>
        <fullName evidence="1">Uncharacterized protein</fullName>
    </submittedName>
</protein>
<comment type="caution">
    <text evidence="1">The sequence shown here is derived from an EMBL/GenBank/DDBJ whole genome shotgun (WGS) entry which is preliminary data.</text>
</comment>
<proteinExistence type="predicted"/>
<dbReference type="PATRIC" id="fig|1134457.3.peg.944"/>
<accession>L7EEV9</accession>
<dbReference type="AlphaFoldDB" id="L7EEV9"/>
<evidence type="ECO:0000313" key="2">
    <source>
        <dbReference type="Proteomes" id="UP000010932"/>
    </source>
</evidence>